<evidence type="ECO:0000256" key="4">
    <source>
        <dbReference type="ARBA" id="ARBA00023797"/>
    </source>
</evidence>
<evidence type="ECO:0000259" key="7">
    <source>
        <dbReference type="PROSITE" id="PS51384"/>
    </source>
</evidence>
<evidence type="ECO:0000256" key="1">
    <source>
        <dbReference type="ARBA" id="ARBA00022630"/>
    </source>
</evidence>
<dbReference type="EMBL" id="JBEPMB010000003">
    <property type="protein sequence ID" value="MET3614108.1"/>
    <property type="molecule type" value="Genomic_DNA"/>
</dbReference>
<dbReference type="InterPro" id="IPR017927">
    <property type="entry name" value="FAD-bd_FR_type"/>
</dbReference>
<keyword evidence="5" id="KW-1133">Transmembrane helix</keyword>
<dbReference type="InterPro" id="IPR029039">
    <property type="entry name" value="Flavoprotein-like_sf"/>
</dbReference>
<dbReference type="GO" id="GO:0004783">
    <property type="term" value="F:sulfite reductase (NADPH) activity"/>
    <property type="evidence" value="ECO:0007669"/>
    <property type="project" value="UniProtKB-EC"/>
</dbReference>
<dbReference type="Pfam" id="PF03929">
    <property type="entry name" value="PepSY_TM"/>
    <property type="match status" value="1"/>
</dbReference>
<dbReference type="Gene3D" id="2.40.30.10">
    <property type="entry name" value="Translation factors"/>
    <property type="match status" value="1"/>
</dbReference>
<dbReference type="RefSeq" id="WP_354556625.1">
    <property type="nucleotide sequence ID" value="NZ_JBEPMB010000003.1"/>
</dbReference>
<keyword evidence="3" id="KW-0813">Transport</keyword>
<proteinExistence type="predicted"/>
<dbReference type="InterPro" id="IPR005625">
    <property type="entry name" value="PepSY-ass_TM"/>
</dbReference>
<dbReference type="Gene3D" id="3.40.50.360">
    <property type="match status" value="1"/>
</dbReference>
<evidence type="ECO:0000256" key="3">
    <source>
        <dbReference type="ARBA" id="ARBA00022982"/>
    </source>
</evidence>
<feature type="domain" description="FAD-binding FR-type" evidence="7">
    <location>
        <begin position="487"/>
        <end position="599"/>
    </location>
</feature>
<dbReference type="PROSITE" id="PS51384">
    <property type="entry name" value="FAD_FR"/>
    <property type="match status" value="1"/>
</dbReference>
<feature type="transmembrane region" description="Helical" evidence="5">
    <location>
        <begin position="12"/>
        <end position="33"/>
    </location>
</feature>
<evidence type="ECO:0000259" key="6">
    <source>
        <dbReference type="PROSITE" id="PS50902"/>
    </source>
</evidence>
<dbReference type="Pfam" id="PF00258">
    <property type="entry name" value="Flavodoxin_1"/>
    <property type="match status" value="1"/>
</dbReference>
<keyword evidence="1" id="KW-0285">Flavoprotein</keyword>
<evidence type="ECO:0000313" key="9">
    <source>
        <dbReference type="Proteomes" id="UP001549047"/>
    </source>
</evidence>
<comment type="caution">
    <text evidence="8">The sequence shown here is derived from an EMBL/GenBank/DDBJ whole genome shotgun (WGS) entry which is preliminary data.</text>
</comment>
<dbReference type="InterPro" id="IPR039261">
    <property type="entry name" value="FNR_nucleotide-bd"/>
</dbReference>
<keyword evidence="3" id="KW-0249">Electron transport</keyword>
<dbReference type="InterPro" id="IPR001709">
    <property type="entry name" value="Flavoprot_Pyr_Nucl_cyt_Rdtase"/>
</dbReference>
<dbReference type="SUPFAM" id="SSF52343">
    <property type="entry name" value="Ferredoxin reductase-like, C-terminal NADP-linked domain"/>
    <property type="match status" value="1"/>
</dbReference>
<dbReference type="InterPro" id="IPR008254">
    <property type="entry name" value="Flavodoxin/NO_synth"/>
</dbReference>
<dbReference type="Gene3D" id="3.40.50.80">
    <property type="entry name" value="Nucleotide-binding domain of ferredoxin-NADP reductase (FNR) module"/>
    <property type="match status" value="1"/>
</dbReference>
<keyword evidence="9" id="KW-1185">Reference proteome</keyword>
<dbReference type="InterPro" id="IPR001433">
    <property type="entry name" value="OxRdtase_FAD/NAD-bd"/>
</dbReference>
<dbReference type="PANTHER" id="PTHR19384:SF17">
    <property type="entry name" value="NADPH--CYTOCHROME P450 REDUCTASE"/>
    <property type="match status" value="1"/>
</dbReference>
<dbReference type="InterPro" id="IPR001094">
    <property type="entry name" value="Flavdoxin-like"/>
</dbReference>
<keyword evidence="5" id="KW-0812">Transmembrane</keyword>
<dbReference type="PROSITE" id="PS50902">
    <property type="entry name" value="FLAVODOXIN_LIKE"/>
    <property type="match status" value="1"/>
</dbReference>
<dbReference type="InterPro" id="IPR017938">
    <property type="entry name" value="Riboflavin_synthase-like_b-brl"/>
</dbReference>
<dbReference type="SUPFAM" id="SSF52218">
    <property type="entry name" value="Flavoproteins"/>
    <property type="match status" value="1"/>
</dbReference>
<dbReference type="SUPFAM" id="SSF63380">
    <property type="entry name" value="Riboflavin synthase domain-like"/>
    <property type="match status" value="1"/>
</dbReference>
<evidence type="ECO:0000313" key="8">
    <source>
        <dbReference type="EMBL" id="MET3614108.1"/>
    </source>
</evidence>
<reference evidence="8 9" key="1">
    <citation type="submission" date="2024-06" db="EMBL/GenBank/DDBJ databases">
        <title>Genomic Encyclopedia of Type Strains, Phase IV (KMG-IV): sequencing the most valuable type-strain genomes for metagenomic binning, comparative biology and taxonomic classification.</title>
        <authorList>
            <person name="Goeker M."/>
        </authorList>
    </citation>
    <scope>NUCLEOTIDE SEQUENCE [LARGE SCALE GENOMIC DNA]</scope>
    <source>
        <strain evidence="8 9">DSM 29780</strain>
    </source>
</reference>
<dbReference type="Pfam" id="PF00175">
    <property type="entry name" value="NAD_binding_1"/>
    <property type="match status" value="1"/>
</dbReference>
<feature type="transmembrane region" description="Helical" evidence="5">
    <location>
        <begin position="289"/>
        <end position="315"/>
    </location>
</feature>
<gene>
    <name evidence="8" type="ORF">ABID16_002445</name>
</gene>
<name>A0ABV2J092_9HYPH</name>
<dbReference type="PRINTS" id="PR00371">
    <property type="entry name" value="FPNCR"/>
</dbReference>
<feature type="domain" description="Flavodoxin-like" evidence="6">
    <location>
        <begin position="335"/>
        <end position="471"/>
    </location>
</feature>
<accession>A0ABV2J092</accession>
<dbReference type="Proteomes" id="UP001549047">
    <property type="component" value="Unassembled WGS sequence"/>
</dbReference>
<evidence type="ECO:0000256" key="2">
    <source>
        <dbReference type="ARBA" id="ARBA00022643"/>
    </source>
</evidence>
<keyword evidence="2" id="KW-0288">FMN</keyword>
<organism evidence="8 9">
    <name type="scientific">Rhizobium aquaticum</name>
    <dbReference type="NCBI Taxonomy" id="1549636"/>
    <lineage>
        <taxon>Bacteria</taxon>
        <taxon>Pseudomonadati</taxon>
        <taxon>Pseudomonadota</taxon>
        <taxon>Alphaproteobacteria</taxon>
        <taxon>Hyphomicrobiales</taxon>
        <taxon>Rhizobiaceae</taxon>
        <taxon>Rhizobium/Agrobacterium group</taxon>
        <taxon>Rhizobium</taxon>
    </lineage>
</organism>
<dbReference type="CDD" id="cd06201">
    <property type="entry name" value="SiR_like2"/>
    <property type="match status" value="1"/>
</dbReference>
<dbReference type="EC" id="1.6.2.4" evidence="4"/>
<protein>
    <recommendedName>
        <fullName evidence="4">NADPH--hemoprotein reductase</fullName>
        <ecNumber evidence="4">1.6.2.4</ecNumber>
    </recommendedName>
</protein>
<dbReference type="PRINTS" id="PR00369">
    <property type="entry name" value="FLAVODOXIN"/>
</dbReference>
<feature type="transmembrane region" description="Helical" evidence="5">
    <location>
        <begin position="124"/>
        <end position="145"/>
    </location>
</feature>
<evidence type="ECO:0000256" key="5">
    <source>
        <dbReference type="SAM" id="Phobius"/>
    </source>
</evidence>
<keyword evidence="8" id="KW-0560">Oxidoreductase</keyword>
<keyword evidence="5" id="KW-0472">Membrane</keyword>
<dbReference type="PANTHER" id="PTHR19384">
    <property type="entry name" value="NITRIC OXIDE SYNTHASE-RELATED"/>
    <property type="match status" value="1"/>
</dbReference>
<sequence length="736" mass="78189">MLRLAHRWPGLLAAILVIFMSLSGAALSVFPALESLSTPAQTETNLDAGTVAARIQSVYPSVTEIRVSPAGRVTAYWSDADNQSQSATIDPATGKAVATAETPAAERWLKNLHRSLFMGENGRIIAAVGAMTMLVLSVSGLFLVARRTGGWRRFFSPLRGASSARVHVELARISVAGLLLSSLTALWMSASTFGLLPESADGPALPAATSGRTAYALDRMPALNTLPIDALRDLTFPAQGDTNDVYTLKTTTGTGYLDQGNGKMLGWSGASVWDRLGDTVMMLHTGRGAALLGLALGLMSLAVPAMALTGAVQWWTARQARPRIRGNASAGRVGTIILVGSEGGATFGFAATLHAALAKTGEQVHVAPMSAFEPKRYGMAKRIIIMAATYGDGDAPASARNFLKLLSAASPMRNVAVGVLGFGDRSFPHFCGFARQVDAELETAGWAKLLPFDTVDRQSPQDFARWGRALGEAMGLPLDLHHAPVVPQLTGLTLISRRDYGAAVQAPAAILRFALPRTSFWEKLFGKAPRFSAGDLIGIVPHGSNTPRFYSLASSSRDGFVEICVRKHPGGLCSSRLVDLMPGDKVHVFFRANPDFRPAKNRKPVVLIGAGTGIGPLAGFIRDNVGKRPMHLFFGARHPSSDVFYAPEIDRWLGEGKLTSIETAFSRTAARSYVQDAVRRDGQRLAGLIAAGAQIMVCGGADMAAGVKTALGDILAPLNLTTAKLKAEGRYVEDVY</sequence>
<feature type="transmembrane region" description="Helical" evidence="5">
    <location>
        <begin position="166"/>
        <end position="188"/>
    </location>
</feature>